<evidence type="ECO:0000313" key="1">
    <source>
        <dbReference type="EMBL" id="USG67442.1"/>
    </source>
</evidence>
<proteinExistence type="predicted"/>
<gene>
    <name evidence="1" type="ORF">NDK47_09260</name>
</gene>
<dbReference type="Proteomes" id="UP001056500">
    <property type="component" value="Chromosome"/>
</dbReference>
<sequence length="132" mass="15077">MEFSLDMTLLVVALGLSGYLVAHLFRGPAMPLLCTAQLHSTLDSPLPDKESGQLATNPRLLFVRRKIAPKERSRSLDDSNSLSFLFVFDTSNHPRRNGEECIPLYNLLLICWRQFFKFCFTSYRIGESRSFS</sequence>
<organism evidence="1 2">
    <name type="scientific">Brevibacillus ruminantium</name>
    <dbReference type="NCBI Taxonomy" id="2950604"/>
    <lineage>
        <taxon>Bacteria</taxon>
        <taxon>Bacillati</taxon>
        <taxon>Bacillota</taxon>
        <taxon>Bacilli</taxon>
        <taxon>Bacillales</taxon>
        <taxon>Paenibacillaceae</taxon>
        <taxon>Brevibacillus</taxon>
    </lineage>
</organism>
<evidence type="ECO:0000313" key="2">
    <source>
        <dbReference type="Proteomes" id="UP001056500"/>
    </source>
</evidence>
<keyword evidence="2" id="KW-1185">Reference proteome</keyword>
<name>A0ABY4WN06_9BACL</name>
<reference evidence="1" key="1">
    <citation type="submission" date="2022-06" db="EMBL/GenBank/DDBJ databases">
        <title>Genome sequencing of Brevibacillus sp. BB3-R1.</title>
        <authorList>
            <person name="Heo J."/>
            <person name="Lee D."/>
            <person name="Won M."/>
            <person name="Han B.-H."/>
            <person name="Hong S.-B."/>
            <person name="Kwon S.-W."/>
        </authorList>
    </citation>
    <scope>NUCLEOTIDE SEQUENCE</scope>
    <source>
        <strain evidence="1">BB3-R1</strain>
    </source>
</reference>
<dbReference type="RefSeq" id="WP_251874541.1">
    <property type="nucleotide sequence ID" value="NZ_CP098755.1"/>
</dbReference>
<protein>
    <submittedName>
        <fullName evidence="1">Uncharacterized protein</fullName>
    </submittedName>
</protein>
<dbReference type="EMBL" id="CP098755">
    <property type="protein sequence ID" value="USG67442.1"/>
    <property type="molecule type" value="Genomic_DNA"/>
</dbReference>
<accession>A0ABY4WN06</accession>